<name>A0AAD9P5S8_RIDPI</name>
<gene>
    <name evidence="1" type="ORF">NP493_126g08022</name>
</gene>
<evidence type="ECO:0000313" key="2">
    <source>
        <dbReference type="Proteomes" id="UP001209878"/>
    </source>
</evidence>
<evidence type="ECO:0000313" key="1">
    <source>
        <dbReference type="EMBL" id="KAK2188669.1"/>
    </source>
</evidence>
<dbReference type="AlphaFoldDB" id="A0AAD9P5S8"/>
<dbReference type="Proteomes" id="UP001209878">
    <property type="component" value="Unassembled WGS sequence"/>
</dbReference>
<comment type="caution">
    <text evidence="1">The sequence shown here is derived from an EMBL/GenBank/DDBJ whole genome shotgun (WGS) entry which is preliminary data.</text>
</comment>
<accession>A0AAD9P5S8</accession>
<dbReference type="EMBL" id="JAODUO010000126">
    <property type="protein sequence ID" value="KAK2188669.1"/>
    <property type="molecule type" value="Genomic_DNA"/>
</dbReference>
<proteinExistence type="predicted"/>
<organism evidence="1 2">
    <name type="scientific">Ridgeia piscesae</name>
    <name type="common">Tubeworm</name>
    <dbReference type="NCBI Taxonomy" id="27915"/>
    <lineage>
        <taxon>Eukaryota</taxon>
        <taxon>Metazoa</taxon>
        <taxon>Spiralia</taxon>
        <taxon>Lophotrochozoa</taxon>
        <taxon>Annelida</taxon>
        <taxon>Polychaeta</taxon>
        <taxon>Sedentaria</taxon>
        <taxon>Canalipalpata</taxon>
        <taxon>Sabellida</taxon>
        <taxon>Siboglinidae</taxon>
        <taxon>Ridgeia</taxon>
    </lineage>
</organism>
<reference evidence="1" key="1">
    <citation type="journal article" date="2023" name="Mol. Biol. Evol.">
        <title>Third-Generation Sequencing Reveals the Adaptive Role of the Epigenome in Three Deep-Sea Polychaetes.</title>
        <authorList>
            <person name="Perez M."/>
            <person name="Aroh O."/>
            <person name="Sun Y."/>
            <person name="Lan Y."/>
            <person name="Juniper S.K."/>
            <person name="Young C.R."/>
            <person name="Angers B."/>
            <person name="Qian P.Y."/>
        </authorList>
    </citation>
    <scope>NUCLEOTIDE SEQUENCE</scope>
    <source>
        <strain evidence="1">R07B-5</strain>
    </source>
</reference>
<keyword evidence="2" id="KW-1185">Reference proteome</keyword>
<sequence>MRSGALVSLFDQVCFDCCADAAVLVVCSHTARQLTGRLATTQSLSDIYLVTQFHSIITTKFSHSVLFYHYHRTSFVLEQTTNTSRWYFRDVANCFASNDHTLQFKQGL</sequence>
<protein>
    <submittedName>
        <fullName evidence="1">Uncharacterized protein</fullName>
    </submittedName>
</protein>